<evidence type="ECO:0000313" key="11">
    <source>
        <dbReference type="Proteomes" id="UP000694580"/>
    </source>
</evidence>
<dbReference type="PANTHER" id="PTHR13522:SF3">
    <property type="entry name" value="U6 SNRNA PHOSPHODIESTERASE 1"/>
    <property type="match status" value="1"/>
</dbReference>
<name>A0AAY4DK22_9TELE</name>
<dbReference type="GO" id="GO:1990838">
    <property type="term" value="F:poly(U)-specific exoribonuclease activity, producing 3' uridine cyclic phosphate ends"/>
    <property type="evidence" value="ECO:0007669"/>
    <property type="project" value="UniProtKB-UniRule"/>
</dbReference>
<evidence type="ECO:0000256" key="6">
    <source>
        <dbReference type="ARBA" id="ARBA00029305"/>
    </source>
</evidence>
<dbReference type="GeneTree" id="ENSGT00390000004596"/>
<dbReference type="InterPro" id="IPR009097">
    <property type="entry name" value="Cyclic_Pdiesterase"/>
</dbReference>
<feature type="active site" description="Proton donor/acceptor" evidence="8">
    <location>
        <position position="227"/>
    </location>
</feature>
<dbReference type="Ensembl" id="ENSDCDT00010055971.1">
    <property type="protein sequence ID" value="ENSDCDP00010045783.1"/>
    <property type="gene ID" value="ENSDCDG00010028130.1"/>
</dbReference>
<dbReference type="Gene3D" id="3.90.1140.10">
    <property type="entry name" value="Cyclic phosphodiesterase"/>
    <property type="match status" value="1"/>
</dbReference>
<reference evidence="10" key="2">
    <citation type="submission" date="2025-08" db="UniProtKB">
        <authorList>
            <consortium name="Ensembl"/>
        </authorList>
    </citation>
    <scope>IDENTIFICATION</scope>
</reference>
<comment type="function">
    <text evidence="7">3'-5' RNA exonuclease that trims the 3' end of oligo(U) and oligo(A) tracts of the pre-U6 small nuclear RNA (snRNA) molecule, leading to the formation of a mature U6 snRNA 3' end-terminated with a 2',3'-cyclic phosphate. Participates in the U6 snRNA 3' end processing that prevents U6 snRNA degradation. In addition also removes uridines from the 3' end of U6atac snRNA and possibly the vault RNA VTRNA1-1.</text>
</comment>
<dbReference type="GO" id="GO:0016829">
    <property type="term" value="F:lyase activity"/>
    <property type="evidence" value="ECO:0007669"/>
    <property type="project" value="UniProtKB-KW"/>
</dbReference>
<keyword evidence="3" id="KW-0456">Lyase</keyword>
<sequence>MSSSRMLVCYSSTSSSDDDYDEDGDDFSSKSCKKRKSAIGSSEEDHRVQKKKRSLIGDPERLPLPDTVLEMFRDVEDQCHEDRSQHGGRIRSFQHERGNWASYVYLPYIPDDSFPELLEQLVEATRSGGINLTQVEDFHLSLSQTVVLRHHWIQPFIQSLRTSLSQSPRHVCLAEGLQVYSNSEKTRTFLGVEVSSGHAQLLELVQVIDRTMEEFGLPTFYQNPSFHISIAWCVGDRIEQLRNISTSILQTVVEQTEEGVFPLRIKYEELRCKSGNKVFCFPLR</sequence>
<dbReference type="PANTHER" id="PTHR13522">
    <property type="entry name" value="U6 SNRNA PHOSPHODIESTERASE 1"/>
    <property type="match status" value="1"/>
</dbReference>
<dbReference type="GeneID" id="114767122"/>
<evidence type="ECO:0000256" key="4">
    <source>
        <dbReference type="ARBA" id="ARBA00023242"/>
    </source>
</evidence>
<evidence type="ECO:0000256" key="7">
    <source>
        <dbReference type="ARBA" id="ARBA00046102"/>
    </source>
</evidence>
<comment type="similarity">
    <text evidence="8">Belongs to the 2H phosphoesterase superfamily. USB1 family.</text>
</comment>
<gene>
    <name evidence="8 10" type="primary">USB1</name>
</gene>
<dbReference type="HAMAP" id="MF_03040">
    <property type="entry name" value="USB1"/>
    <property type="match status" value="1"/>
</dbReference>
<dbReference type="FunFam" id="3.90.1140.10:FF:000002">
    <property type="entry name" value="U6 snRNA phosphodiesterase"/>
    <property type="match status" value="1"/>
</dbReference>
<feature type="compositionally biased region" description="Acidic residues" evidence="9">
    <location>
        <begin position="16"/>
        <end position="26"/>
    </location>
</feature>
<comment type="subcellular location">
    <subcellularLocation>
        <location evidence="8">Nucleus</location>
    </subcellularLocation>
</comment>
<dbReference type="Pfam" id="PF09749">
    <property type="entry name" value="HVSL"/>
    <property type="match status" value="1"/>
</dbReference>
<evidence type="ECO:0000256" key="5">
    <source>
        <dbReference type="ARBA" id="ARBA00029300"/>
    </source>
</evidence>
<evidence type="ECO:0000256" key="9">
    <source>
        <dbReference type="SAM" id="MobiDB-lite"/>
    </source>
</evidence>
<comment type="function">
    <text evidence="8">Phosphodiesterase responsible for the U6 snRNA 3' end processing. Acts as an exoribonuclease (RNase) responsible for trimming the poly(U) tract of the last nucleotides in the pre-U6 snRNA molecule, leading to the formation of mature U6 snRNA.</text>
</comment>
<dbReference type="AlphaFoldDB" id="A0AAY4DK22"/>
<feature type="region of interest" description="Disordered" evidence="9">
    <location>
        <begin position="1"/>
        <end position="59"/>
    </location>
</feature>
<comment type="catalytic activity">
    <reaction evidence="6">
        <text>a 3'-end uridylyl-adenosine-RNA = a 3'-end 2',3'-cyclophospho-uridine-RNA + adenosine</text>
        <dbReference type="Rhea" id="RHEA:67896"/>
        <dbReference type="Rhea" id="RHEA-COMP:17385"/>
        <dbReference type="Rhea" id="RHEA-COMP:17386"/>
        <dbReference type="ChEBI" id="CHEBI:16335"/>
        <dbReference type="ChEBI" id="CHEBI:85644"/>
        <dbReference type="ChEBI" id="CHEBI:176518"/>
    </reaction>
    <physiologicalReaction direction="left-to-right" evidence="6">
        <dbReference type="Rhea" id="RHEA:67897"/>
    </physiologicalReaction>
</comment>
<evidence type="ECO:0000256" key="3">
    <source>
        <dbReference type="ARBA" id="ARBA00023239"/>
    </source>
</evidence>
<keyword evidence="2 8" id="KW-0378">Hydrolase</keyword>
<dbReference type="InterPro" id="IPR027521">
    <property type="entry name" value="Usb1"/>
</dbReference>
<evidence type="ECO:0000256" key="1">
    <source>
        <dbReference type="ARBA" id="ARBA00022722"/>
    </source>
</evidence>
<comment type="catalytic activity">
    <reaction evidence="5">
        <text>a 3'-end uridylyl-uridine-RNA = a 3'-end 2',3'-cyclophospho-uridine-RNA + uridine</text>
        <dbReference type="Rhea" id="RHEA:46052"/>
        <dbReference type="Rhea" id="RHEA-COMP:17384"/>
        <dbReference type="Rhea" id="RHEA-COMP:17385"/>
        <dbReference type="ChEBI" id="CHEBI:16704"/>
        <dbReference type="ChEBI" id="CHEBI:85643"/>
        <dbReference type="ChEBI" id="CHEBI:85644"/>
    </reaction>
    <physiologicalReaction direction="left-to-right" evidence="5">
        <dbReference type="Rhea" id="RHEA:46053"/>
    </physiologicalReaction>
</comment>
<dbReference type="RefSeq" id="XP_028814508.1">
    <property type="nucleotide sequence ID" value="XM_028958675.1"/>
</dbReference>
<evidence type="ECO:0000313" key="10">
    <source>
        <dbReference type="Ensembl" id="ENSDCDP00010045783.1"/>
    </source>
</evidence>
<dbReference type="EC" id="3.1.4.-" evidence="8"/>
<keyword evidence="1 8" id="KW-0540">Nuclease</keyword>
<reference evidence="10" key="3">
    <citation type="submission" date="2025-09" db="UniProtKB">
        <authorList>
            <consortium name="Ensembl"/>
        </authorList>
    </citation>
    <scope>IDENTIFICATION</scope>
</reference>
<organism evidence="10 11">
    <name type="scientific">Denticeps clupeoides</name>
    <name type="common">denticle herring</name>
    <dbReference type="NCBI Taxonomy" id="299321"/>
    <lineage>
        <taxon>Eukaryota</taxon>
        <taxon>Metazoa</taxon>
        <taxon>Chordata</taxon>
        <taxon>Craniata</taxon>
        <taxon>Vertebrata</taxon>
        <taxon>Euteleostomi</taxon>
        <taxon>Actinopterygii</taxon>
        <taxon>Neopterygii</taxon>
        <taxon>Teleostei</taxon>
        <taxon>Clupei</taxon>
        <taxon>Clupeiformes</taxon>
        <taxon>Denticipitoidei</taxon>
        <taxon>Denticipitidae</taxon>
        <taxon>Denticeps</taxon>
    </lineage>
</organism>
<dbReference type="GO" id="GO:0005634">
    <property type="term" value="C:nucleus"/>
    <property type="evidence" value="ECO:0007669"/>
    <property type="project" value="UniProtKB-SubCell"/>
</dbReference>
<dbReference type="GO" id="GO:0034477">
    <property type="term" value="P:U6 snRNA 3'-end processing"/>
    <property type="evidence" value="ECO:0007669"/>
    <property type="project" value="UniProtKB-UniRule"/>
</dbReference>
<keyword evidence="11" id="KW-1185">Reference proteome</keyword>
<dbReference type="SUPFAM" id="SSF55144">
    <property type="entry name" value="LigT-like"/>
    <property type="match status" value="1"/>
</dbReference>
<feature type="active site" description="Proton donor/acceptor" evidence="8">
    <location>
        <position position="139"/>
    </location>
</feature>
<keyword evidence="4 8" id="KW-0539">Nucleus</keyword>
<proteinExistence type="inferred from homology"/>
<accession>A0AAY4DK22</accession>
<evidence type="ECO:0000256" key="8">
    <source>
        <dbReference type="HAMAP-Rule" id="MF_03040"/>
    </source>
</evidence>
<protein>
    <recommendedName>
        <fullName evidence="8">U6 snRNA phosphodiesterase</fullName>
        <ecNumber evidence="8">3.1.4.-</ecNumber>
    </recommendedName>
</protein>
<reference evidence="10 11" key="1">
    <citation type="submission" date="2020-06" db="EMBL/GenBank/DDBJ databases">
        <authorList>
            <consortium name="Wellcome Sanger Institute Data Sharing"/>
        </authorList>
    </citation>
    <scope>NUCLEOTIDE SEQUENCE [LARGE SCALE GENOMIC DNA]</scope>
</reference>
<dbReference type="Proteomes" id="UP000694580">
    <property type="component" value="Chromosome 17"/>
</dbReference>
<evidence type="ECO:0000256" key="2">
    <source>
        <dbReference type="ARBA" id="ARBA00022801"/>
    </source>
</evidence>